<gene>
    <name evidence="1" type="ORF">F1609_26740</name>
</gene>
<proteinExistence type="predicted"/>
<name>A0ABX0MFN7_9BURK</name>
<dbReference type="Proteomes" id="UP000819052">
    <property type="component" value="Unassembled WGS sequence"/>
</dbReference>
<organism evidence="1 2">
    <name type="scientific">Massilia aquatica</name>
    <dbReference type="NCBI Taxonomy" id="2609000"/>
    <lineage>
        <taxon>Bacteria</taxon>
        <taxon>Pseudomonadati</taxon>
        <taxon>Pseudomonadota</taxon>
        <taxon>Betaproteobacteria</taxon>
        <taxon>Burkholderiales</taxon>
        <taxon>Oxalobacteraceae</taxon>
        <taxon>Telluria group</taxon>
        <taxon>Massilia</taxon>
    </lineage>
</organism>
<evidence type="ECO:0000313" key="2">
    <source>
        <dbReference type="Proteomes" id="UP000819052"/>
    </source>
</evidence>
<comment type="caution">
    <text evidence="1">The sequence shown here is derived from an EMBL/GenBank/DDBJ whole genome shotgun (WGS) entry which is preliminary data.</text>
</comment>
<dbReference type="EMBL" id="VVIW01000023">
    <property type="protein sequence ID" value="NHZ43735.1"/>
    <property type="molecule type" value="Genomic_DNA"/>
</dbReference>
<protein>
    <submittedName>
        <fullName evidence="1">Uncharacterized protein</fullName>
    </submittedName>
</protein>
<accession>A0ABX0MFN7</accession>
<evidence type="ECO:0000313" key="1">
    <source>
        <dbReference type="EMBL" id="NHZ43735.1"/>
    </source>
</evidence>
<keyword evidence="2" id="KW-1185">Reference proteome</keyword>
<dbReference type="RefSeq" id="WP_167079791.1">
    <property type="nucleotide sequence ID" value="NZ_VVIW01000023.1"/>
</dbReference>
<sequence length="287" mass="31927">MLQLWGFAVMTVVGSAAAGEMRHQVFQTQNTFLAPEINIVLYNDKDYSRKFIVDFGDNDVKSPAAHRHSCLSRRPVAVMNGPPFDQWDPSARPRPYGAFERSTSMAMIPAKSFAHRYYPVGFFARMPCEITLTITDQADGQKIASRIVVTKPSQDEDVEPDNVSVTATAESLDEDKLRLVTILVKNNAAKPVAFRLVRKVLLDCDADISDFLVKEGMEGSFVRIEEHSYAAVLTAVTMRSGSVSKDCRLSAEFQALEQLSRRHPLRQVTVPLSAIAQDHRAAPRVAK</sequence>
<reference evidence="1 2" key="1">
    <citation type="submission" date="2019-09" db="EMBL/GenBank/DDBJ databases">
        <title>Taxonomy of Antarctic Massilia spp.: description of Massilia rubra sp. nov., Massilia aquatica sp. nov., Massilia mucilaginosa sp. nov., Massilia frigida sp. nov. isolated from streams, lakes and regoliths.</title>
        <authorList>
            <person name="Holochova P."/>
            <person name="Sedlacek I."/>
            <person name="Kralova S."/>
            <person name="Maslanova I."/>
            <person name="Busse H.-J."/>
            <person name="Stankova E."/>
            <person name="Vrbovska V."/>
            <person name="Kovarovic V."/>
            <person name="Bartak M."/>
            <person name="Svec P."/>
            <person name="Pantucek R."/>
        </authorList>
    </citation>
    <scope>NUCLEOTIDE SEQUENCE [LARGE SCALE GENOMIC DNA]</scope>
    <source>
        <strain evidence="1 2">CCM 8693</strain>
    </source>
</reference>